<protein>
    <submittedName>
        <fullName evidence="1">Uncharacterized protein</fullName>
    </submittedName>
</protein>
<comment type="caution">
    <text evidence="1">The sequence shown here is derived from an EMBL/GenBank/DDBJ whole genome shotgun (WGS) entry which is preliminary data.</text>
</comment>
<dbReference type="EMBL" id="MU006703">
    <property type="protein sequence ID" value="KAF2632465.1"/>
    <property type="molecule type" value="Genomic_DNA"/>
</dbReference>
<sequence>MGRMASTYCYAMQMREEARRVGYGGLAAALAAKGAAETVEGVCRKSIICERIGDARHRPCVEASSVPLDDLAQAQDTLDMRGSMAVLSVWRPLRSQTGSGAGEARSKRANGWWQRLRILGRSQQARDGAGAGLPFVLVQLPDKQLKVRADVGRPHASSSSETAAALRTVL</sequence>
<gene>
    <name evidence="1" type="ORF">BU25DRAFT_152362</name>
</gene>
<proteinExistence type="predicted"/>
<name>A0ACB6SDV4_9PLEO</name>
<reference evidence="1" key="1">
    <citation type="journal article" date="2020" name="Stud. Mycol.">
        <title>101 Dothideomycetes genomes: a test case for predicting lifestyles and emergence of pathogens.</title>
        <authorList>
            <person name="Haridas S."/>
            <person name="Albert R."/>
            <person name="Binder M."/>
            <person name="Bloem J."/>
            <person name="Labutti K."/>
            <person name="Salamov A."/>
            <person name="Andreopoulos B."/>
            <person name="Baker S."/>
            <person name="Barry K."/>
            <person name="Bills G."/>
            <person name="Bluhm B."/>
            <person name="Cannon C."/>
            <person name="Castanera R."/>
            <person name="Culley D."/>
            <person name="Daum C."/>
            <person name="Ezra D."/>
            <person name="Gonzalez J."/>
            <person name="Henrissat B."/>
            <person name="Kuo A."/>
            <person name="Liang C."/>
            <person name="Lipzen A."/>
            <person name="Lutzoni F."/>
            <person name="Magnuson J."/>
            <person name="Mondo S."/>
            <person name="Nolan M."/>
            <person name="Ohm R."/>
            <person name="Pangilinan J."/>
            <person name="Park H.-J."/>
            <person name="Ramirez L."/>
            <person name="Alfaro M."/>
            <person name="Sun H."/>
            <person name="Tritt A."/>
            <person name="Yoshinaga Y."/>
            <person name="Zwiers L.-H."/>
            <person name="Turgeon B."/>
            <person name="Goodwin S."/>
            <person name="Spatafora J."/>
            <person name="Crous P."/>
            <person name="Grigoriev I."/>
        </authorList>
    </citation>
    <scope>NUCLEOTIDE SEQUENCE</scope>
    <source>
        <strain evidence="1">CBS 525.71</strain>
    </source>
</reference>
<accession>A0ACB6SDV4</accession>
<evidence type="ECO:0000313" key="2">
    <source>
        <dbReference type="Proteomes" id="UP000799754"/>
    </source>
</evidence>
<dbReference type="Proteomes" id="UP000799754">
    <property type="component" value="Unassembled WGS sequence"/>
</dbReference>
<organism evidence="1 2">
    <name type="scientific">Macroventuria anomochaeta</name>
    <dbReference type="NCBI Taxonomy" id="301207"/>
    <lineage>
        <taxon>Eukaryota</taxon>
        <taxon>Fungi</taxon>
        <taxon>Dikarya</taxon>
        <taxon>Ascomycota</taxon>
        <taxon>Pezizomycotina</taxon>
        <taxon>Dothideomycetes</taxon>
        <taxon>Pleosporomycetidae</taxon>
        <taxon>Pleosporales</taxon>
        <taxon>Pleosporineae</taxon>
        <taxon>Didymellaceae</taxon>
        <taxon>Macroventuria</taxon>
    </lineage>
</organism>
<keyword evidence="2" id="KW-1185">Reference proteome</keyword>
<evidence type="ECO:0000313" key="1">
    <source>
        <dbReference type="EMBL" id="KAF2632465.1"/>
    </source>
</evidence>